<name>A0ACC2MMQ0_PERAE</name>
<keyword evidence="2" id="KW-1185">Reference proteome</keyword>
<organism evidence="1 2">
    <name type="scientific">Persea americana</name>
    <name type="common">Avocado</name>
    <dbReference type="NCBI Taxonomy" id="3435"/>
    <lineage>
        <taxon>Eukaryota</taxon>
        <taxon>Viridiplantae</taxon>
        <taxon>Streptophyta</taxon>
        <taxon>Embryophyta</taxon>
        <taxon>Tracheophyta</taxon>
        <taxon>Spermatophyta</taxon>
        <taxon>Magnoliopsida</taxon>
        <taxon>Magnoliidae</taxon>
        <taxon>Laurales</taxon>
        <taxon>Lauraceae</taxon>
        <taxon>Persea</taxon>
    </lineage>
</organism>
<comment type="caution">
    <text evidence="1">The sequence shown here is derived from an EMBL/GenBank/DDBJ whole genome shotgun (WGS) entry which is preliminary data.</text>
</comment>
<sequence>MVKVLKEMDALPPQATKVAHVTAEVVRKERVEGDGVANKKSVIETQKEITTYWKRLVAPTGGGLHVMVIKDGPILKGGPIMSVVWTAAASIPAVVYSSVGRAAVYLLGKLLFLFGVLYLGLNKIISI</sequence>
<gene>
    <name evidence="1" type="ORF">MRB53_008646</name>
</gene>
<proteinExistence type="predicted"/>
<dbReference type="Proteomes" id="UP001234297">
    <property type="component" value="Chromosome 2"/>
</dbReference>
<evidence type="ECO:0000313" key="1">
    <source>
        <dbReference type="EMBL" id="KAJ8646898.1"/>
    </source>
</evidence>
<accession>A0ACC2MMQ0</accession>
<reference evidence="1 2" key="1">
    <citation type="journal article" date="2022" name="Hortic Res">
        <title>A haplotype resolved chromosomal level avocado genome allows analysis of novel avocado genes.</title>
        <authorList>
            <person name="Nath O."/>
            <person name="Fletcher S.J."/>
            <person name="Hayward A."/>
            <person name="Shaw L.M."/>
            <person name="Masouleh A.K."/>
            <person name="Furtado A."/>
            <person name="Henry R.J."/>
            <person name="Mitter N."/>
        </authorList>
    </citation>
    <scope>NUCLEOTIDE SEQUENCE [LARGE SCALE GENOMIC DNA]</scope>
    <source>
        <strain evidence="2">cv. Hass</strain>
    </source>
</reference>
<evidence type="ECO:0000313" key="2">
    <source>
        <dbReference type="Proteomes" id="UP001234297"/>
    </source>
</evidence>
<protein>
    <submittedName>
        <fullName evidence="1">Uncharacterized protein</fullName>
    </submittedName>
</protein>
<dbReference type="EMBL" id="CM056810">
    <property type="protein sequence ID" value="KAJ8646898.1"/>
    <property type="molecule type" value="Genomic_DNA"/>
</dbReference>